<dbReference type="EMBL" id="CAIJEN010000006">
    <property type="protein sequence ID" value="CAD0087804.1"/>
    <property type="molecule type" value="Genomic_DNA"/>
</dbReference>
<proteinExistence type="predicted"/>
<feature type="chain" id="PRO_5040327090" evidence="1">
    <location>
        <begin position="25"/>
        <end position="517"/>
    </location>
</feature>
<protein>
    <submittedName>
        <fullName evidence="2">Uncharacterized protein</fullName>
    </submittedName>
</protein>
<feature type="non-terminal residue" evidence="2">
    <location>
        <position position="1"/>
    </location>
</feature>
<evidence type="ECO:0000313" key="3">
    <source>
        <dbReference type="Proteomes" id="UP000716446"/>
    </source>
</evidence>
<dbReference type="PANTHER" id="PTHR36578:SF1">
    <property type="entry name" value="APPLE DOMAIN-CONTAINING PROTEIN"/>
    <property type="match status" value="1"/>
</dbReference>
<dbReference type="PANTHER" id="PTHR36578">
    <property type="entry name" value="CHROMOSOME 15, WHOLE GENOME SHOTGUN SEQUENCE"/>
    <property type="match status" value="1"/>
</dbReference>
<feature type="signal peptide" evidence="1">
    <location>
        <begin position="1"/>
        <end position="24"/>
    </location>
</feature>
<gene>
    <name evidence="2" type="ORF">AWRI4619_LOCUS4922</name>
</gene>
<organism evidence="2 3">
    <name type="scientific">Aureobasidium vineae</name>
    <dbReference type="NCBI Taxonomy" id="2773715"/>
    <lineage>
        <taxon>Eukaryota</taxon>
        <taxon>Fungi</taxon>
        <taxon>Dikarya</taxon>
        <taxon>Ascomycota</taxon>
        <taxon>Pezizomycotina</taxon>
        <taxon>Dothideomycetes</taxon>
        <taxon>Dothideomycetidae</taxon>
        <taxon>Dothideales</taxon>
        <taxon>Saccotheciaceae</taxon>
        <taxon>Aureobasidium</taxon>
    </lineage>
</organism>
<keyword evidence="3" id="KW-1185">Reference proteome</keyword>
<accession>A0A9N8PAK1</accession>
<sequence length="517" mass="53592">NIENFGLNMRSTFFIPALVAVVAALPAPAPQEIDLDLFVNIPTPTVIQAIGTPDKIVTYDTKAILASATKVSSISVAVTDAASSTPSVVKRAACGPEPSGYGPVTTNPKDDAASFLANPVYVNAANAAAVPAGYAQTFKNLNASSSAYGYLGFTNLQSYSPQTCATKCNAIKGCMGINIYFERDPKVTPDKTACPNPASLTQINLPLTKKGCVYWGGPVTAANTKNYGRSWVSFSIVVAGSNGYVNQNIAAPSGYSDANYLGNVAINAPYDTLGYNTYMGAKVFAAGPFNATLCAEACNAQNAYNLANPPIDGSPVQTCQFFNTYILSLNGKTAMGQYCAMYSATWANKYATNAGQWQGNDHYTVGFSYSFSNLINAGTTNVAAAVAQAKGEISVSSLQSYCSTFLGYNDLNAYVTATSTKTPISTVTSTSTLKIKASSSSSSSSSSATSLSKRAVASSSLSTPTALTKYPGSIISSACSALVTSVPKTATVTLSTSTVTGATSRSTVVKTVTTTTR</sequence>
<comment type="caution">
    <text evidence="2">The sequence shown here is derived from an EMBL/GenBank/DDBJ whole genome shotgun (WGS) entry which is preliminary data.</text>
</comment>
<evidence type="ECO:0000256" key="1">
    <source>
        <dbReference type="SAM" id="SignalP"/>
    </source>
</evidence>
<name>A0A9N8PAK1_9PEZI</name>
<reference evidence="2" key="1">
    <citation type="submission" date="2020-06" db="EMBL/GenBank/DDBJ databases">
        <authorList>
            <person name="Onetto C."/>
        </authorList>
    </citation>
    <scope>NUCLEOTIDE SEQUENCE</scope>
</reference>
<dbReference type="AlphaFoldDB" id="A0A9N8PAK1"/>
<dbReference type="Proteomes" id="UP000716446">
    <property type="component" value="Unassembled WGS sequence"/>
</dbReference>
<keyword evidence="1" id="KW-0732">Signal</keyword>
<evidence type="ECO:0000313" key="2">
    <source>
        <dbReference type="EMBL" id="CAD0087804.1"/>
    </source>
</evidence>